<evidence type="ECO:0000313" key="3">
    <source>
        <dbReference type="Proteomes" id="UP000305948"/>
    </source>
</evidence>
<dbReference type="Proteomes" id="UP000305948">
    <property type="component" value="Unassembled WGS sequence"/>
</dbReference>
<evidence type="ECO:0000313" key="2">
    <source>
        <dbReference type="EMBL" id="TFK52975.1"/>
    </source>
</evidence>
<reference evidence="2 3" key="1">
    <citation type="journal article" date="2019" name="Nat. Ecol. Evol.">
        <title>Megaphylogeny resolves global patterns of mushroom evolution.</title>
        <authorList>
            <person name="Varga T."/>
            <person name="Krizsan K."/>
            <person name="Foldi C."/>
            <person name="Dima B."/>
            <person name="Sanchez-Garcia M."/>
            <person name="Sanchez-Ramirez S."/>
            <person name="Szollosi G.J."/>
            <person name="Szarkandi J.G."/>
            <person name="Papp V."/>
            <person name="Albert L."/>
            <person name="Andreopoulos W."/>
            <person name="Angelini C."/>
            <person name="Antonin V."/>
            <person name="Barry K.W."/>
            <person name="Bougher N.L."/>
            <person name="Buchanan P."/>
            <person name="Buyck B."/>
            <person name="Bense V."/>
            <person name="Catcheside P."/>
            <person name="Chovatia M."/>
            <person name="Cooper J."/>
            <person name="Damon W."/>
            <person name="Desjardin D."/>
            <person name="Finy P."/>
            <person name="Geml J."/>
            <person name="Haridas S."/>
            <person name="Hughes K."/>
            <person name="Justo A."/>
            <person name="Karasinski D."/>
            <person name="Kautmanova I."/>
            <person name="Kiss B."/>
            <person name="Kocsube S."/>
            <person name="Kotiranta H."/>
            <person name="LaButti K.M."/>
            <person name="Lechner B.E."/>
            <person name="Liimatainen K."/>
            <person name="Lipzen A."/>
            <person name="Lukacs Z."/>
            <person name="Mihaltcheva S."/>
            <person name="Morgado L.N."/>
            <person name="Niskanen T."/>
            <person name="Noordeloos M.E."/>
            <person name="Ohm R.A."/>
            <person name="Ortiz-Santana B."/>
            <person name="Ovrebo C."/>
            <person name="Racz N."/>
            <person name="Riley R."/>
            <person name="Savchenko A."/>
            <person name="Shiryaev A."/>
            <person name="Soop K."/>
            <person name="Spirin V."/>
            <person name="Szebenyi C."/>
            <person name="Tomsovsky M."/>
            <person name="Tulloss R.E."/>
            <person name="Uehling J."/>
            <person name="Grigoriev I.V."/>
            <person name="Vagvolgyi C."/>
            <person name="Papp T."/>
            <person name="Martin F.M."/>
            <person name="Miettinen O."/>
            <person name="Hibbett D.S."/>
            <person name="Nagy L.G."/>
        </authorList>
    </citation>
    <scope>NUCLEOTIDE SEQUENCE [LARGE SCALE GENOMIC DNA]</scope>
    <source>
        <strain evidence="2 3">OMC1185</strain>
    </source>
</reference>
<feature type="compositionally biased region" description="Polar residues" evidence="1">
    <location>
        <begin position="138"/>
        <end position="151"/>
    </location>
</feature>
<feature type="region of interest" description="Disordered" evidence="1">
    <location>
        <begin position="117"/>
        <end position="151"/>
    </location>
</feature>
<evidence type="ECO:0000256" key="1">
    <source>
        <dbReference type="SAM" id="MobiDB-lite"/>
    </source>
</evidence>
<gene>
    <name evidence="2" type="ORF">OE88DRAFT_1656699</name>
</gene>
<accession>A0A5C3N7E5</accession>
<dbReference type="EMBL" id="ML213508">
    <property type="protein sequence ID" value="TFK52975.1"/>
    <property type="molecule type" value="Genomic_DNA"/>
</dbReference>
<sequence length="151" mass="16539">MGDLDERICASGMPRARSEEHREQPVMEARSAARVLQTAHILDEASTFTNSAGRRDLHGRCVVGHYYMHRIICRRCFLPNSDSGEPYDVRGAVFSGAGSELTDASSTTLKKAIMATVSSSKTRRDGSPGGRHRMPFSQALSMSGQSSRCLF</sequence>
<keyword evidence="3" id="KW-1185">Reference proteome</keyword>
<dbReference type="AlphaFoldDB" id="A0A5C3N7E5"/>
<name>A0A5C3N7E5_9AGAM</name>
<protein>
    <submittedName>
        <fullName evidence="2">Uncharacterized protein</fullName>
    </submittedName>
</protein>
<proteinExistence type="predicted"/>
<organism evidence="2 3">
    <name type="scientific">Heliocybe sulcata</name>
    <dbReference type="NCBI Taxonomy" id="5364"/>
    <lineage>
        <taxon>Eukaryota</taxon>
        <taxon>Fungi</taxon>
        <taxon>Dikarya</taxon>
        <taxon>Basidiomycota</taxon>
        <taxon>Agaricomycotina</taxon>
        <taxon>Agaricomycetes</taxon>
        <taxon>Gloeophyllales</taxon>
        <taxon>Gloeophyllaceae</taxon>
        <taxon>Heliocybe</taxon>
    </lineage>
</organism>